<feature type="domain" description="AMP-dependent synthetase/ligase" evidence="3">
    <location>
        <begin position="16"/>
        <end position="380"/>
    </location>
</feature>
<dbReference type="PANTHER" id="PTHR43767:SF1">
    <property type="entry name" value="NONRIBOSOMAL PEPTIDE SYNTHASE PES1 (EUROFUNG)-RELATED"/>
    <property type="match status" value="1"/>
</dbReference>
<dbReference type="EMBL" id="CP024955">
    <property type="protein sequence ID" value="ATY84838.1"/>
    <property type="molecule type" value="Genomic_DNA"/>
</dbReference>
<gene>
    <name evidence="5" type="ORF">CVV65_07820</name>
</gene>
<dbReference type="InterPro" id="IPR050237">
    <property type="entry name" value="ATP-dep_AMP-bd_enzyme"/>
</dbReference>
<dbReference type="InterPro" id="IPR025110">
    <property type="entry name" value="AMP-bd_C"/>
</dbReference>
<dbReference type="InterPro" id="IPR000873">
    <property type="entry name" value="AMP-dep_synth/lig_dom"/>
</dbReference>
<dbReference type="Proteomes" id="UP000231932">
    <property type="component" value="Chromosome"/>
</dbReference>
<dbReference type="Gene3D" id="3.40.50.12780">
    <property type="entry name" value="N-terminal domain of ligase-like"/>
    <property type="match status" value="1"/>
</dbReference>
<dbReference type="OrthoDB" id="9765680at2"/>
<dbReference type="InterPro" id="IPR042099">
    <property type="entry name" value="ANL_N_sf"/>
</dbReference>
<dbReference type="SUPFAM" id="SSF56801">
    <property type="entry name" value="Acetyl-CoA synthetase-like"/>
    <property type="match status" value="1"/>
</dbReference>
<dbReference type="Pfam" id="PF13193">
    <property type="entry name" value="AMP-binding_C"/>
    <property type="match status" value="1"/>
</dbReference>
<dbReference type="RefSeq" id="WP_100667645.1">
    <property type="nucleotide sequence ID" value="NZ_CP024955.1"/>
</dbReference>
<dbReference type="Gene3D" id="3.30.300.30">
    <property type="match status" value="1"/>
</dbReference>
<evidence type="ECO:0000259" key="3">
    <source>
        <dbReference type="Pfam" id="PF00501"/>
    </source>
</evidence>
<organism evidence="5 6">
    <name type="scientific">Kyrpidia spormannii</name>
    <dbReference type="NCBI Taxonomy" id="2055160"/>
    <lineage>
        <taxon>Bacteria</taxon>
        <taxon>Bacillati</taxon>
        <taxon>Bacillota</taxon>
        <taxon>Bacilli</taxon>
        <taxon>Bacillales</taxon>
        <taxon>Alicyclobacillaceae</taxon>
        <taxon>Kyrpidia</taxon>
    </lineage>
</organism>
<evidence type="ECO:0000256" key="2">
    <source>
        <dbReference type="ARBA" id="ARBA00022598"/>
    </source>
</evidence>
<comment type="similarity">
    <text evidence="1">Belongs to the ATP-dependent AMP-binding enzyme family.</text>
</comment>
<evidence type="ECO:0000313" key="6">
    <source>
        <dbReference type="Proteomes" id="UP000231932"/>
    </source>
</evidence>
<dbReference type="PROSITE" id="PS00455">
    <property type="entry name" value="AMP_BINDING"/>
    <property type="match status" value="1"/>
</dbReference>
<dbReference type="Pfam" id="PF00501">
    <property type="entry name" value="AMP-binding"/>
    <property type="match status" value="1"/>
</dbReference>
<keyword evidence="6" id="KW-1185">Reference proteome</keyword>
<evidence type="ECO:0000313" key="5">
    <source>
        <dbReference type="EMBL" id="ATY84838.1"/>
    </source>
</evidence>
<protein>
    <submittedName>
        <fullName evidence="5">AMP-dependent synthetase</fullName>
    </submittedName>
</protein>
<feature type="domain" description="AMP-binding enzyme C-terminal" evidence="4">
    <location>
        <begin position="430"/>
        <end position="505"/>
    </location>
</feature>
<dbReference type="GO" id="GO:0016878">
    <property type="term" value="F:acid-thiol ligase activity"/>
    <property type="evidence" value="ECO:0007669"/>
    <property type="project" value="UniProtKB-ARBA"/>
</dbReference>
<accession>A0A2K8N681</accession>
<dbReference type="InterPro" id="IPR020845">
    <property type="entry name" value="AMP-binding_CS"/>
</dbReference>
<keyword evidence="2" id="KW-0436">Ligase</keyword>
<dbReference type="PANTHER" id="PTHR43767">
    <property type="entry name" value="LONG-CHAIN-FATTY-ACID--COA LIGASE"/>
    <property type="match status" value="1"/>
</dbReference>
<proteinExistence type="inferred from homology"/>
<reference evidence="6" key="1">
    <citation type="submission" date="2017-11" db="EMBL/GenBank/DDBJ databases">
        <title>Complete Genome Sequence of Kyrpidia sp. Strain EA-1, a thermophilic, hydrogen-oxidizing Bacterium, isolated from the Azores.</title>
        <authorList>
            <person name="Reiner J.E."/>
            <person name="Lapp C.J."/>
            <person name="Bunk B."/>
            <person name="Gescher J."/>
        </authorList>
    </citation>
    <scope>NUCLEOTIDE SEQUENCE [LARGE SCALE GENOMIC DNA]</scope>
    <source>
        <strain evidence="6">EA-1</strain>
    </source>
</reference>
<dbReference type="AlphaFoldDB" id="A0A2K8N681"/>
<dbReference type="InterPro" id="IPR045851">
    <property type="entry name" value="AMP-bd_C_sf"/>
</dbReference>
<dbReference type="KEGG" id="kyr:CVV65_07820"/>
<name>A0A2K8N681_9BACL</name>
<evidence type="ECO:0000256" key="1">
    <source>
        <dbReference type="ARBA" id="ARBA00006432"/>
    </source>
</evidence>
<evidence type="ECO:0000259" key="4">
    <source>
        <dbReference type="Pfam" id="PF13193"/>
    </source>
</evidence>
<sequence>MDAVSVVNRVALGDILRRSARRFPDKAALVDGQTRVTYRELDERTNQFAHYLLSSGLSPGDRVATICQNSHLFVMAYSGIQKAGMVWVPINPGLGPEDLRYILEHSEARVAVADDLILADPRRREAIAGNVERLLVIPYEGLDPGGAGISFESTLDGQPGKEPDVDIADRDLAQIMYTSGTTGRPKGVMHSHLSVFVATLSNLVEMDVRRDDVATAMMPLFHCAQHVMTTGFLHIGTTNVIIRRFDPVGFMEAVQRERITWVFALPMMYRALLDHPERNRFDLSSLRYCLYAMAPMDERTLRRAIGELCPNFALGTGQTEIYPGTMIFAPEEQLRRFGPYWGASTIINDTAVMDDEGRILGPGQVGEVVHRGPNVMMGYYKQPDATEESRKFGWHHTGDLGMWDPDGQLIFVDRKKDMVKTGGENVPSIKVEAVLLAHPGVANAAVVGLPHPKWAEAVTAFVVRKPGSQVTEEALLAHCREHLGGFEVPKVIRLVDQLPLTTTGKVQKHVLREQYRDLYAEGPSHGQG</sequence>
<dbReference type="FunFam" id="3.30.300.30:FF:000008">
    <property type="entry name" value="2,3-dihydroxybenzoate-AMP ligase"/>
    <property type="match status" value="1"/>
</dbReference>